<keyword evidence="2" id="KW-1185">Reference proteome</keyword>
<sequence length="31" mass="3470">MFELTKAAKEQLDMHFAGKEVSPIRVYMAAG</sequence>
<dbReference type="AlphaFoldDB" id="A0A1I3Y923"/>
<evidence type="ECO:0000313" key="1">
    <source>
        <dbReference type="EMBL" id="SFK27899.1"/>
    </source>
</evidence>
<accession>A0A1I3Y923</accession>
<name>A0A1I3Y923_9BACT</name>
<gene>
    <name evidence="1" type="ORF">SAMN04488082_11921</name>
</gene>
<evidence type="ECO:0000313" key="2">
    <source>
        <dbReference type="Proteomes" id="UP000198635"/>
    </source>
</evidence>
<proteinExistence type="predicted"/>
<organism evidence="1 2">
    <name type="scientific">Desulfomicrobium apsheronum</name>
    <dbReference type="NCBI Taxonomy" id="52560"/>
    <lineage>
        <taxon>Bacteria</taxon>
        <taxon>Pseudomonadati</taxon>
        <taxon>Thermodesulfobacteriota</taxon>
        <taxon>Desulfovibrionia</taxon>
        <taxon>Desulfovibrionales</taxon>
        <taxon>Desulfomicrobiaceae</taxon>
        <taxon>Desulfomicrobium</taxon>
    </lineage>
</organism>
<dbReference type="EMBL" id="FORX01000019">
    <property type="protein sequence ID" value="SFK27899.1"/>
    <property type="molecule type" value="Genomic_DNA"/>
</dbReference>
<protein>
    <submittedName>
        <fullName evidence="1">Uncharacterized protein</fullName>
    </submittedName>
</protein>
<reference evidence="2" key="1">
    <citation type="submission" date="2016-10" db="EMBL/GenBank/DDBJ databases">
        <authorList>
            <person name="Varghese N."/>
            <person name="Submissions S."/>
        </authorList>
    </citation>
    <scope>NUCLEOTIDE SEQUENCE [LARGE SCALE GENOMIC DNA]</scope>
    <source>
        <strain evidence="2">DSM 5918</strain>
    </source>
</reference>
<dbReference type="Proteomes" id="UP000198635">
    <property type="component" value="Unassembled WGS sequence"/>
</dbReference>